<proteinExistence type="predicted"/>
<reference evidence="2" key="1">
    <citation type="submission" date="2017-09" db="EMBL/GenBank/DDBJ databases">
        <title>Depth-based differentiation of microbial function through sediment-hosted aquifers and enrichment of novel symbionts in the deep terrestrial subsurface.</title>
        <authorList>
            <person name="Probst A.J."/>
            <person name="Ladd B."/>
            <person name="Jarett J.K."/>
            <person name="Geller-Mcgrath D.E."/>
            <person name="Sieber C.M.K."/>
            <person name="Emerson J.B."/>
            <person name="Anantharaman K."/>
            <person name="Thomas B.C."/>
            <person name="Malmstrom R."/>
            <person name="Stieglmeier M."/>
            <person name="Klingl A."/>
            <person name="Woyke T."/>
            <person name="Ryan C.M."/>
            <person name="Banfield J.F."/>
        </authorList>
    </citation>
    <scope>NUCLEOTIDE SEQUENCE [LARGE SCALE GENOMIC DNA]</scope>
</reference>
<accession>A0A2H0XD74</accession>
<protein>
    <submittedName>
        <fullName evidence="1">Uncharacterized protein</fullName>
    </submittedName>
</protein>
<evidence type="ECO:0000313" key="1">
    <source>
        <dbReference type="EMBL" id="PIS22884.1"/>
    </source>
</evidence>
<evidence type="ECO:0000313" key="2">
    <source>
        <dbReference type="Proteomes" id="UP000230340"/>
    </source>
</evidence>
<comment type="caution">
    <text evidence="1">The sequence shown here is derived from an EMBL/GenBank/DDBJ whole genome shotgun (WGS) entry which is preliminary data.</text>
</comment>
<dbReference type="EMBL" id="PEYT01000027">
    <property type="protein sequence ID" value="PIS22884.1"/>
    <property type="molecule type" value="Genomic_DNA"/>
</dbReference>
<dbReference type="AlphaFoldDB" id="A0A2H0XD74"/>
<gene>
    <name evidence="1" type="ORF">COT49_03190</name>
</gene>
<organism evidence="1 2">
    <name type="scientific">candidate division WWE3 bacterium CG08_land_8_20_14_0_20_40_13</name>
    <dbReference type="NCBI Taxonomy" id="1975084"/>
    <lineage>
        <taxon>Bacteria</taxon>
        <taxon>Katanobacteria</taxon>
    </lineage>
</organism>
<name>A0A2H0XD74_UNCKA</name>
<sequence>MGENVLELDALTIEDFTWSVKDLAKQLNWNETPFEEWVLKMYRETGWNIAKARDILQHDVKEMLLEQQNIRYYPIRVVPDIW</sequence>
<dbReference type="Proteomes" id="UP000230340">
    <property type="component" value="Unassembled WGS sequence"/>
</dbReference>